<keyword evidence="1" id="KW-0812">Transmembrane</keyword>
<keyword evidence="1" id="KW-0472">Membrane</keyword>
<evidence type="ECO:0000313" key="3">
    <source>
        <dbReference type="Proteomes" id="UP001254848"/>
    </source>
</evidence>
<feature type="transmembrane region" description="Helical" evidence="1">
    <location>
        <begin position="707"/>
        <end position="728"/>
    </location>
</feature>
<sequence>MTFAKNILRDSFQRDILILVIVSVLVGSMLASVVSLGANAYFSKTLASFVGDYGEFDLIINVREEMKTDAAQQIDKIISDVFPGAVMKEGPTLTGKTSFFITLPAQFQTKQVYEDLGKTFGSIPGGAGVGVMTDPRLTIRGVPEGAKNMLMERIMQMDGVRFAFRDGGSIGVVLLSLDKSAPVEKQINALLKQYQVIEISFPVGSEPSNPIRLGEAIAGDIRQDLKVQYAQNVSVDGKNDDMTYAVSTMMEMRRFLTAYASQVTITPTGGAKLVKGDTLVFQGAAPAAPAAGSPPDKNNVLVQVTGIKGDGVAEGIVVQGDASALANPQGYKLDKNLVGASVATASYKNPRQELGTALNETSKLVGQIPDFAQDARNMSGIAMNALDNYDSGIAAVEQTISGVQQAGATIQAATSGLANIDTSSLRAQLDSSSKGLGGLINTLKVLKLVQPDAGSSIDSLAGTQSSLASLSGTLGALDNVAANARQATAAIDGVVSGSKNTLATLKAFDAASAKTNLRDMTGRLDKVQEINVPLVTAQLQYMAASAPNLKDEDISHTLAIIDKFIAGQVIPGERIQILTTSSVSADAVAPIVARQAGHNNAALYSTALGIIEPDARGQLYQVLHEVKAILAGITAMVATILFLVFDHTAVMAVIRRRRLANRAKPSGWRAVMARFAALSAAERVYGMTCGAVMLTAMFIIAGGGIPYLPWVGVPVLGAALGLLVAGYAEKISPVAADEIMAGEALGLSFDEVMREIVIPAARPGLLQKLNNRKVKFR</sequence>
<dbReference type="EMBL" id="JAUOZS010000001">
    <property type="protein sequence ID" value="MDT8903791.1"/>
    <property type="molecule type" value="Genomic_DNA"/>
</dbReference>
<proteinExistence type="predicted"/>
<feature type="transmembrane region" description="Helical" evidence="1">
    <location>
        <begin position="675"/>
        <end position="701"/>
    </location>
</feature>
<feature type="transmembrane region" description="Helical" evidence="1">
    <location>
        <begin position="628"/>
        <end position="654"/>
    </location>
</feature>
<dbReference type="RefSeq" id="WP_413782235.1">
    <property type="nucleotide sequence ID" value="NZ_JAUOZS010000001.1"/>
</dbReference>
<keyword evidence="1" id="KW-1133">Transmembrane helix</keyword>
<dbReference type="Proteomes" id="UP001254848">
    <property type="component" value="Unassembled WGS sequence"/>
</dbReference>
<organism evidence="2 3">
    <name type="scientific">Anaeroselena agilis</name>
    <dbReference type="NCBI Taxonomy" id="3063788"/>
    <lineage>
        <taxon>Bacteria</taxon>
        <taxon>Bacillati</taxon>
        <taxon>Bacillota</taxon>
        <taxon>Negativicutes</taxon>
        <taxon>Acetonemataceae</taxon>
        <taxon>Anaeroselena</taxon>
    </lineage>
</organism>
<gene>
    <name evidence="2" type="ORF">Q4T40_21385</name>
</gene>
<reference evidence="2 3" key="1">
    <citation type="submission" date="2023-07" db="EMBL/GenBank/DDBJ databases">
        <title>The novel representative of Negativicutes class, Anaeroselena agilis gen. nov. sp. nov.</title>
        <authorList>
            <person name="Prokofeva M.I."/>
            <person name="Elcheninov A.G."/>
            <person name="Klyukina A."/>
            <person name="Kublanov I.V."/>
            <person name="Frolov E.N."/>
            <person name="Podosokorskaya O.A."/>
        </authorList>
    </citation>
    <scope>NUCLEOTIDE SEQUENCE [LARGE SCALE GENOMIC DNA]</scope>
    <source>
        <strain evidence="2 3">4137-cl</strain>
    </source>
</reference>
<protein>
    <recommendedName>
        <fullName evidence="4">ABC transporter permease</fullName>
    </recommendedName>
</protein>
<evidence type="ECO:0000256" key="1">
    <source>
        <dbReference type="SAM" id="Phobius"/>
    </source>
</evidence>
<name>A0ABU3P447_9FIRM</name>
<evidence type="ECO:0000313" key="2">
    <source>
        <dbReference type="EMBL" id="MDT8903791.1"/>
    </source>
</evidence>
<evidence type="ECO:0008006" key="4">
    <source>
        <dbReference type="Google" id="ProtNLM"/>
    </source>
</evidence>
<accession>A0ABU3P447</accession>
<feature type="transmembrane region" description="Helical" evidence="1">
    <location>
        <begin position="16"/>
        <end position="42"/>
    </location>
</feature>
<keyword evidence="3" id="KW-1185">Reference proteome</keyword>
<comment type="caution">
    <text evidence="2">The sequence shown here is derived from an EMBL/GenBank/DDBJ whole genome shotgun (WGS) entry which is preliminary data.</text>
</comment>